<evidence type="ECO:0000259" key="2">
    <source>
        <dbReference type="Pfam" id="PF23995"/>
    </source>
</evidence>
<feature type="domain" description="DUF7313" evidence="2">
    <location>
        <begin position="2"/>
        <end position="146"/>
    </location>
</feature>
<dbReference type="Proteomes" id="UP001596328">
    <property type="component" value="Unassembled WGS sequence"/>
</dbReference>
<feature type="transmembrane region" description="Helical" evidence="1">
    <location>
        <begin position="53"/>
        <end position="76"/>
    </location>
</feature>
<organism evidence="3 4">
    <name type="scientific">Halobium palmae</name>
    <dbReference type="NCBI Taxonomy" id="1776492"/>
    <lineage>
        <taxon>Archaea</taxon>
        <taxon>Methanobacteriati</taxon>
        <taxon>Methanobacteriota</taxon>
        <taxon>Stenosarchaea group</taxon>
        <taxon>Halobacteria</taxon>
        <taxon>Halobacteriales</taxon>
        <taxon>Haloferacaceae</taxon>
        <taxon>Halobium</taxon>
    </lineage>
</organism>
<dbReference type="InterPro" id="IPR055737">
    <property type="entry name" value="DUF7313"/>
</dbReference>
<feature type="transmembrane region" description="Helical" evidence="1">
    <location>
        <begin position="119"/>
        <end position="138"/>
    </location>
</feature>
<comment type="caution">
    <text evidence="3">The sequence shown here is derived from an EMBL/GenBank/DDBJ whole genome shotgun (WGS) entry which is preliminary data.</text>
</comment>
<feature type="transmembrane region" description="Helical" evidence="1">
    <location>
        <begin position="6"/>
        <end position="32"/>
    </location>
</feature>
<evidence type="ECO:0000313" key="3">
    <source>
        <dbReference type="EMBL" id="MFC6724774.1"/>
    </source>
</evidence>
<keyword evidence="4" id="KW-1185">Reference proteome</keyword>
<evidence type="ECO:0000256" key="1">
    <source>
        <dbReference type="SAM" id="Phobius"/>
    </source>
</evidence>
<dbReference type="EMBL" id="JBHSWU010000274">
    <property type="protein sequence ID" value="MFC6724774.1"/>
    <property type="molecule type" value="Genomic_DNA"/>
</dbReference>
<accession>A0ABD5RZU0</accession>
<keyword evidence="1" id="KW-0812">Transmembrane</keyword>
<proteinExistence type="predicted"/>
<feature type="transmembrane region" description="Helical" evidence="1">
    <location>
        <begin position="82"/>
        <end position="99"/>
    </location>
</feature>
<gene>
    <name evidence="3" type="ORF">ACFQE1_10390</name>
</gene>
<keyword evidence="1" id="KW-1133">Transmembrane helix</keyword>
<protein>
    <recommendedName>
        <fullName evidence="2">DUF7313 domain-containing protein</fullName>
    </recommendedName>
</protein>
<keyword evidence="1" id="KW-0472">Membrane</keyword>
<dbReference type="AlphaFoldDB" id="A0ABD5RZU0"/>
<sequence length="146" mass="16255">MQPLQFFVPVGALAEFERAVVVVAFVLVLANMATRLLGYRKHRQKVEDGEEDLGWYVPHIVTSLLLVLASFAFMIVEPHGGMVLSVLVVGMVITDFFDFEARSVEARNGLSFERPKASVVASVVVLLYAAFQALFFLVKPLWNVII</sequence>
<name>A0ABD5RZU0_9EURY</name>
<evidence type="ECO:0000313" key="4">
    <source>
        <dbReference type="Proteomes" id="UP001596328"/>
    </source>
</evidence>
<reference evidence="3 4" key="1">
    <citation type="journal article" date="2019" name="Int. J. Syst. Evol. Microbiol.">
        <title>The Global Catalogue of Microorganisms (GCM) 10K type strain sequencing project: providing services to taxonomists for standard genome sequencing and annotation.</title>
        <authorList>
            <consortium name="The Broad Institute Genomics Platform"/>
            <consortium name="The Broad Institute Genome Sequencing Center for Infectious Disease"/>
            <person name="Wu L."/>
            <person name="Ma J."/>
        </authorList>
    </citation>
    <scope>NUCLEOTIDE SEQUENCE [LARGE SCALE GENOMIC DNA]</scope>
    <source>
        <strain evidence="3 4">NBRC 111368</strain>
    </source>
</reference>
<dbReference type="Pfam" id="PF23995">
    <property type="entry name" value="DUF7313"/>
    <property type="match status" value="1"/>
</dbReference>